<organism evidence="2">
    <name type="scientific">Candidatus Methanophagaceae archaeon ANME-1 ERB6</name>
    <dbReference type="NCBI Taxonomy" id="2759912"/>
    <lineage>
        <taxon>Archaea</taxon>
        <taxon>Methanobacteriati</taxon>
        <taxon>Methanobacteriota</taxon>
        <taxon>Stenosarchaea group</taxon>
        <taxon>Methanomicrobia</taxon>
        <taxon>Candidatus Methanophagales</taxon>
        <taxon>Candidatus Methanophagaceae</taxon>
    </lineage>
</organism>
<sequence>MENFVERRFVSREKRRKEKFIPMKVLYTYLFIDDYYTQMLQSTKIMVKRDYIGDIEKALTEEKKTAELLNVILGFLNFKPVEIKIYNLLLTSSLTIKQIQNLLNLSERTIRKYIQRLDQKGFIIKRVEAGKRLKYVYTAVPIQEAWKKVKGKIREILDEITRVLEIKSAQFY</sequence>
<accession>A0A7G9Z022</accession>
<evidence type="ECO:0000259" key="1">
    <source>
        <dbReference type="Pfam" id="PF01978"/>
    </source>
</evidence>
<proteinExistence type="predicted"/>
<dbReference type="SUPFAM" id="SSF46785">
    <property type="entry name" value="Winged helix' DNA-binding domain"/>
    <property type="match status" value="1"/>
</dbReference>
<evidence type="ECO:0000313" key="2">
    <source>
        <dbReference type="EMBL" id="QNO53606.1"/>
    </source>
</evidence>
<dbReference type="InterPro" id="IPR036388">
    <property type="entry name" value="WH-like_DNA-bd_sf"/>
</dbReference>
<dbReference type="Pfam" id="PF01978">
    <property type="entry name" value="TrmB"/>
    <property type="match status" value="1"/>
</dbReference>
<feature type="domain" description="Transcription regulator TrmB N-terminal" evidence="1">
    <location>
        <begin position="75"/>
        <end position="142"/>
    </location>
</feature>
<reference evidence="2" key="1">
    <citation type="submission" date="2020-06" db="EMBL/GenBank/DDBJ databases">
        <title>Unique genomic features of the anaerobic methanotrophic archaea.</title>
        <authorList>
            <person name="Chadwick G.L."/>
            <person name="Skennerton C.T."/>
            <person name="Laso-Perez R."/>
            <person name="Leu A.O."/>
            <person name="Speth D.R."/>
            <person name="Yu H."/>
            <person name="Morgan-Lang C."/>
            <person name="Hatzenpichler R."/>
            <person name="Goudeau D."/>
            <person name="Malmstrom R."/>
            <person name="Brazelton W.J."/>
            <person name="Woyke T."/>
            <person name="Hallam S.J."/>
            <person name="Tyson G.W."/>
            <person name="Wegener G."/>
            <person name="Boetius A."/>
            <person name="Orphan V."/>
        </authorList>
    </citation>
    <scope>NUCLEOTIDE SEQUENCE</scope>
</reference>
<dbReference type="Gene3D" id="1.10.10.10">
    <property type="entry name" value="Winged helix-like DNA-binding domain superfamily/Winged helix DNA-binding domain"/>
    <property type="match status" value="1"/>
</dbReference>
<protein>
    <recommendedName>
        <fullName evidence="1">Transcription regulator TrmB N-terminal domain-containing protein</fullName>
    </recommendedName>
</protein>
<gene>
    <name evidence="2" type="ORF">NGENPBHE_00006</name>
</gene>
<name>A0A7G9Z022_9EURY</name>
<dbReference type="EMBL" id="MT631547">
    <property type="protein sequence ID" value="QNO53606.1"/>
    <property type="molecule type" value="Genomic_DNA"/>
</dbReference>
<dbReference type="AlphaFoldDB" id="A0A7G9Z022"/>
<dbReference type="InterPro" id="IPR036390">
    <property type="entry name" value="WH_DNA-bd_sf"/>
</dbReference>
<dbReference type="InterPro" id="IPR002831">
    <property type="entry name" value="Tscrpt_reg_TrmB_N"/>
</dbReference>